<proteinExistence type="predicted"/>
<evidence type="ECO:0000259" key="1">
    <source>
        <dbReference type="Pfam" id="PF20408"/>
    </source>
</evidence>
<dbReference type="RefSeq" id="WP_126805404.1">
    <property type="nucleotide sequence ID" value="NZ_PIPP01000001.1"/>
</dbReference>
<evidence type="ECO:0000313" key="3">
    <source>
        <dbReference type="Proteomes" id="UP000286934"/>
    </source>
</evidence>
<gene>
    <name evidence="2" type="ORF">CWE13_00580</name>
</gene>
<dbReference type="GO" id="GO:0016787">
    <property type="term" value="F:hydrolase activity"/>
    <property type="evidence" value="ECO:0007669"/>
    <property type="project" value="UniProtKB-KW"/>
</dbReference>
<dbReference type="AlphaFoldDB" id="A0A432WWQ2"/>
<dbReference type="Proteomes" id="UP000286934">
    <property type="component" value="Unassembled WGS sequence"/>
</dbReference>
<keyword evidence="3" id="KW-1185">Reference proteome</keyword>
<reference evidence="3" key="1">
    <citation type="journal article" date="2018" name="Front. Microbiol.">
        <title>Genome-Based Analysis Reveals the Taxonomy and Diversity of the Family Idiomarinaceae.</title>
        <authorList>
            <person name="Liu Y."/>
            <person name="Lai Q."/>
            <person name="Shao Z."/>
        </authorList>
    </citation>
    <scope>NUCLEOTIDE SEQUENCE [LARGE SCALE GENOMIC DNA]</scope>
    <source>
        <strain evidence="3">AIS</strain>
    </source>
</reference>
<evidence type="ECO:0000313" key="2">
    <source>
        <dbReference type="EMBL" id="RUO38181.1"/>
    </source>
</evidence>
<dbReference type="OrthoDB" id="652634at2"/>
<accession>A0A432WWQ2</accession>
<organism evidence="2 3">
    <name type="scientific">Aliidiomarina shirensis</name>
    <dbReference type="NCBI Taxonomy" id="1048642"/>
    <lineage>
        <taxon>Bacteria</taxon>
        <taxon>Pseudomonadati</taxon>
        <taxon>Pseudomonadota</taxon>
        <taxon>Gammaproteobacteria</taxon>
        <taxon>Alteromonadales</taxon>
        <taxon>Idiomarinaceae</taxon>
        <taxon>Aliidiomarina</taxon>
    </lineage>
</organism>
<dbReference type="PANTHER" id="PTHR13136">
    <property type="entry name" value="TESTIS DEVELOPMENT PROTEIN PRTD"/>
    <property type="match status" value="1"/>
</dbReference>
<comment type="caution">
    <text evidence="2">The sequence shown here is derived from an EMBL/GenBank/DDBJ whole genome shotgun (WGS) entry which is preliminary data.</text>
</comment>
<keyword evidence="2" id="KW-0378">Hydrolase</keyword>
<dbReference type="SUPFAM" id="SSF53474">
    <property type="entry name" value="alpha/beta-Hydrolases"/>
    <property type="match status" value="1"/>
</dbReference>
<dbReference type="InterPro" id="IPR046879">
    <property type="entry name" value="KANL3/Tex30_Abhydrolase"/>
</dbReference>
<name>A0A432WWQ2_9GAMM</name>
<dbReference type="InterPro" id="IPR029058">
    <property type="entry name" value="AB_hydrolase_fold"/>
</dbReference>
<dbReference type="InterPro" id="IPR026555">
    <property type="entry name" value="NSL3/Tex30"/>
</dbReference>
<dbReference type="PANTHER" id="PTHR13136:SF11">
    <property type="entry name" value="TESTIS-EXPRESSED PROTEIN 30"/>
    <property type="match status" value="1"/>
</dbReference>
<dbReference type="EMBL" id="PIPP01000001">
    <property type="protein sequence ID" value="RUO38181.1"/>
    <property type="molecule type" value="Genomic_DNA"/>
</dbReference>
<dbReference type="Pfam" id="PF20408">
    <property type="entry name" value="Abhydrolase_11"/>
    <property type="match status" value="1"/>
</dbReference>
<feature type="domain" description="KANL3/Tex30 alpha/beta hydrolase-like" evidence="1">
    <location>
        <begin position="2"/>
        <end position="193"/>
    </location>
</feature>
<dbReference type="Gene3D" id="3.40.50.1820">
    <property type="entry name" value="alpha/beta hydrolase"/>
    <property type="match status" value="1"/>
</dbReference>
<sequence length="198" mass="22093">MAIFVFAHGAGAGPESEFMQAISANLEQKGHKVHRFAFPYWQIIEQSGKKRPPDKQNVLDAAFIEEVAKVREESDDIPLVVMGKSMGARVAFRCADTVNAIAAVGLGFPFHPPGKQDKHRLAELENSRKRNFIVHGTSDPFGKPEWLAEKTLPKNLTIHWVEGGNHDLSRPKRSGLTNAESWQLISREIDAFVTKLIK</sequence>
<protein>
    <submittedName>
        <fullName evidence="2">Alpha/beta hydrolase</fullName>
    </submittedName>
</protein>